<evidence type="ECO:0000256" key="1">
    <source>
        <dbReference type="SAM" id="SignalP"/>
    </source>
</evidence>
<dbReference type="EMBL" id="CP019948">
    <property type="protein sequence ID" value="ARN83351.1"/>
    <property type="molecule type" value="Genomic_DNA"/>
</dbReference>
<dbReference type="KEGG" id="mbry:B1812_03880"/>
<evidence type="ECO:0008006" key="4">
    <source>
        <dbReference type="Google" id="ProtNLM"/>
    </source>
</evidence>
<dbReference type="InterPro" id="IPR021457">
    <property type="entry name" value="DUF3108"/>
</dbReference>
<evidence type="ECO:0000313" key="2">
    <source>
        <dbReference type="EMBL" id="ARN83351.1"/>
    </source>
</evidence>
<accession>A0A1W6N0K0</accession>
<dbReference type="Pfam" id="PF11306">
    <property type="entry name" value="DUF3108"/>
    <property type="match status" value="1"/>
</dbReference>
<feature type="signal peptide" evidence="1">
    <location>
        <begin position="1"/>
        <end position="33"/>
    </location>
</feature>
<name>A0A1W6N0K0_9HYPH</name>
<feature type="chain" id="PRO_5013207317" description="DUF3108 domain-containing protein" evidence="1">
    <location>
        <begin position="34"/>
        <end position="274"/>
    </location>
</feature>
<keyword evidence="3" id="KW-1185">Reference proteome</keyword>
<organism evidence="2 3">
    <name type="scientific">Methylocystis bryophila</name>
    <dbReference type="NCBI Taxonomy" id="655015"/>
    <lineage>
        <taxon>Bacteria</taxon>
        <taxon>Pseudomonadati</taxon>
        <taxon>Pseudomonadota</taxon>
        <taxon>Alphaproteobacteria</taxon>
        <taxon>Hyphomicrobiales</taxon>
        <taxon>Methylocystaceae</taxon>
        <taxon>Methylocystis</taxon>
    </lineage>
</organism>
<gene>
    <name evidence="2" type="ORF">B1812_03880</name>
</gene>
<dbReference type="Proteomes" id="UP000193978">
    <property type="component" value="Chromosome"/>
</dbReference>
<reference evidence="2 3" key="1">
    <citation type="submission" date="2017-02" db="EMBL/GenBank/DDBJ databases">
        <authorList>
            <person name="Peterson S.W."/>
        </authorList>
    </citation>
    <scope>NUCLEOTIDE SEQUENCE [LARGE SCALE GENOMIC DNA]</scope>
    <source>
        <strain evidence="2 3">S285</strain>
    </source>
</reference>
<protein>
    <recommendedName>
        <fullName evidence="4">DUF3108 domain-containing protein</fullName>
    </recommendedName>
</protein>
<sequence>MPLARHACLRAWRRLRLLPPLILAMALMTQASKAENFRAIYGLSLMGMPIGTASANGVLDSRAYKLEIGMRTSGLATLVNSTRGAATATGKFAPDGPSPTTFAHTIANSASEMRTVRMALADKSVRQVEVNPPPWDAAVRLPVTDEQKRRVFDPVSALIMAVPAGEQLIGPSACNRTIPVFDGIARFDVRLSYVETRSVRMRGYAGPVSVCSARYYPISGHRPDSQSTKFMADNREISVWLAPLATARVVFPLRIDLRTAVGMMSIEASEFEFR</sequence>
<dbReference type="STRING" id="655015.B1812_03880"/>
<proteinExistence type="predicted"/>
<dbReference type="AlphaFoldDB" id="A0A1W6N0K0"/>
<keyword evidence="1" id="KW-0732">Signal</keyword>
<evidence type="ECO:0000313" key="3">
    <source>
        <dbReference type="Proteomes" id="UP000193978"/>
    </source>
</evidence>